<comment type="similarity">
    <text evidence="2">Belongs to the MscS (TC 1.A.23) family.</text>
</comment>
<dbReference type="InterPro" id="IPR010920">
    <property type="entry name" value="LSM_dom_sf"/>
</dbReference>
<feature type="transmembrane region" description="Helical" evidence="7">
    <location>
        <begin position="84"/>
        <end position="107"/>
    </location>
</feature>
<dbReference type="GO" id="GO:0005886">
    <property type="term" value="C:plasma membrane"/>
    <property type="evidence" value="ECO:0007669"/>
    <property type="project" value="UniProtKB-SubCell"/>
</dbReference>
<name>F3ZSC5_9BACE</name>
<keyword evidence="4 7" id="KW-0812">Transmembrane</keyword>
<evidence type="ECO:0000256" key="6">
    <source>
        <dbReference type="ARBA" id="ARBA00023136"/>
    </source>
</evidence>
<dbReference type="InterPro" id="IPR008910">
    <property type="entry name" value="MSC_TM_helix"/>
</dbReference>
<evidence type="ECO:0000256" key="1">
    <source>
        <dbReference type="ARBA" id="ARBA00004651"/>
    </source>
</evidence>
<evidence type="ECO:0000256" key="7">
    <source>
        <dbReference type="SAM" id="Phobius"/>
    </source>
</evidence>
<dbReference type="SUPFAM" id="SSF82861">
    <property type="entry name" value="Mechanosensitive channel protein MscS (YggB), transmembrane region"/>
    <property type="match status" value="1"/>
</dbReference>
<feature type="transmembrane region" description="Helical" evidence="7">
    <location>
        <begin position="47"/>
        <end position="64"/>
    </location>
</feature>
<proteinExistence type="inferred from homology"/>
<protein>
    <submittedName>
        <fullName evidence="10">MscS Mechanosensitive ion channel</fullName>
    </submittedName>
</protein>
<evidence type="ECO:0000256" key="3">
    <source>
        <dbReference type="ARBA" id="ARBA00022475"/>
    </source>
</evidence>
<dbReference type="OrthoDB" id="9809206at2"/>
<dbReference type="AlphaFoldDB" id="F3ZSC5"/>
<dbReference type="InterPro" id="IPR006686">
    <property type="entry name" value="MscS_channel_CS"/>
</dbReference>
<dbReference type="SUPFAM" id="SSF82689">
    <property type="entry name" value="Mechanosensitive channel protein MscS (YggB), C-terminal domain"/>
    <property type="match status" value="1"/>
</dbReference>
<dbReference type="GO" id="GO:0008381">
    <property type="term" value="F:mechanosensitive monoatomic ion channel activity"/>
    <property type="evidence" value="ECO:0007669"/>
    <property type="project" value="InterPro"/>
</dbReference>
<evidence type="ECO:0000259" key="8">
    <source>
        <dbReference type="Pfam" id="PF00924"/>
    </source>
</evidence>
<dbReference type="HOGENOM" id="CLU_037945_1_1_10"/>
<accession>F3ZSC5</accession>
<dbReference type="eggNOG" id="COG3264">
    <property type="taxonomic scope" value="Bacteria"/>
</dbReference>
<evidence type="ECO:0000259" key="9">
    <source>
        <dbReference type="Pfam" id="PF21082"/>
    </source>
</evidence>
<feature type="domain" description="Mechanosensitive ion channel MscS" evidence="8">
    <location>
        <begin position="131"/>
        <end position="195"/>
    </location>
</feature>
<dbReference type="Proteomes" id="UP000018439">
    <property type="component" value="Chromosome"/>
</dbReference>
<dbReference type="SUPFAM" id="SSF50182">
    <property type="entry name" value="Sm-like ribonucleoproteins"/>
    <property type="match status" value="1"/>
</dbReference>
<sequence length="296" mass="32511">MILFNLLSTSEVLEETVDAVSSAASTETTSILWDKFMDFLIRGGEKILIAILVLVVGKFLISLIKRLVRGFLNKRKVEPGVKSFLMSLVNILLLTLLIVSVVSALGINTTSFAALIASAGVAIGMALSGNLQNFAGGVIVLLFKPFRVGDFIDCQGVSGTVREIQIFHTVITTPDNKEIFIPNGSLSSGVITNVNSQSTRRVQWVIGVEYGENYLEVEAAIRDILASDERILKSPEPFVALNELADSSVNFVVRGWVVTSDYWGVYFETNRKIYEEFNKRGIGFPFPQLTIHKAEA</sequence>
<evidence type="ECO:0000256" key="4">
    <source>
        <dbReference type="ARBA" id="ARBA00022692"/>
    </source>
</evidence>
<evidence type="ECO:0000313" key="10">
    <source>
        <dbReference type="EMBL" id="EGJ70862.1"/>
    </source>
</evidence>
<dbReference type="PROSITE" id="PS01246">
    <property type="entry name" value="UPF0003"/>
    <property type="match status" value="1"/>
</dbReference>
<dbReference type="Pfam" id="PF21082">
    <property type="entry name" value="MS_channel_3rd"/>
    <property type="match status" value="1"/>
</dbReference>
<dbReference type="InterPro" id="IPR049278">
    <property type="entry name" value="MS_channel_C"/>
</dbReference>
<keyword evidence="6 7" id="KW-0472">Membrane</keyword>
<feature type="domain" description="Mechanosensitive ion channel MscS C-terminal" evidence="9">
    <location>
        <begin position="203"/>
        <end position="284"/>
    </location>
</feature>
<dbReference type="Pfam" id="PF00924">
    <property type="entry name" value="MS_channel_2nd"/>
    <property type="match status" value="1"/>
</dbReference>
<keyword evidence="11" id="KW-1185">Reference proteome</keyword>
<keyword evidence="3" id="KW-1003">Cell membrane</keyword>
<dbReference type="InterPro" id="IPR011066">
    <property type="entry name" value="MscS_channel_C_sf"/>
</dbReference>
<evidence type="ECO:0000313" key="11">
    <source>
        <dbReference type="Proteomes" id="UP000018439"/>
    </source>
</evidence>
<dbReference type="EMBL" id="CM001167">
    <property type="protein sequence ID" value="EGJ70862.1"/>
    <property type="molecule type" value="Genomic_DNA"/>
</dbReference>
<organism evidence="10 11">
    <name type="scientific">Bacteroides coprosuis DSM 18011</name>
    <dbReference type="NCBI Taxonomy" id="679937"/>
    <lineage>
        <taxon>Bacteria</taxon>
        <taxon>Pseudomonadati</taxon>
        <taxon>Bacteroidota</taxon>
        <taxon>Bacteroidia</taxon>
        <taxon>Bacteroidales</taxon>
        <taxon>Bacteroidaceae</taxon>
        <taxon>Bacteroides</taxon>
    </lineage>
</organism>
<evidence type="ECO:0000256" key="2">
    <source>
        <dbReference type="ARBA" id="ARBA00008017"/>
    </source>
</evidence>
<dbReference type="PANTHER" id="PTHR30221">
    <property type="entry name" value="SMALL-CONDUCTANCE MECHANOSENSITIVE CHANNEL"/>
    <property type="match status" value="1"/>
</dbReference>
<dbReference type="InterPro" id="IPR011014">
    <property type="entry name" value="MscS_channel_TM-2"/>
</dbReference>
<dbReference type="Gene3D" id="1.10.287.1260">
    <property type="match status" value="1"/>
</dbReference>
<dbReference type="InterPro" id="IPR045275">
    <property type="entry name" value="MscS_archaea/bacteria_type"/>
</dbReference>
<evidence type="ECO:0000256" key="5">
    <source>
        <dbReference type="ARBA" id="ARBA00022989"/>
    </source>
</evidence>
<dbReference type="Gene3D" id="3.30.70.100">
    <property type="match status" value="1"/>
</dbReference>
<dbReference type="Gene3D" id="2.30.30.60">
    <property type="match status" value="1"/>
</dbReference>
<dbReference type="Pfam" id="PF05552">
    <property type="entry name" value="MS_channel_1st_1"/>
    <property type="match status" value="1"/>
</dbReference>
<keyword evidence="5 7" id="KW-1133">Transmembrane helix</keyword>
<dbReference type="InterPro" id="IPR006685">
    <property type="entry name" value="MscS_channel_2nd"/>
</dbReference>
<dbReference type="STRING" id="679937.Bcop_0644"/>
<dbReference type="PANTHER" id="PTHR30221:SF1">
    <property type="entry name" value="SMALL-CONDUCTANCE MECHANOSENSITIVE CHANNEL"/>
    <property type="match status" value="1"/>
</dbReference>
<reference evidence="10 11" key="1">
    <citation type="journal article" date="2011" name="Stand. Genomic Sci.">
        <title>Non-contiguous finished genome sequence of Bacteroides coprosuis type strain (PC139).</title>
        <authorList>
            <person name="Land M."/>
            <person name="Held B."/>
            <person name="Gronow S."/>
            <person name="Abt B."/>
            <person name="Lucas S."/>
            <person name="Del Rio T.G."/>
            <person name="Nolan M."/>
            <person name="Tice H."/>
            <person name="Cheng J.F."/>
            <person name="Pitluck S."/>
            <person name="Liolios K."/>
            <person name="Pagani I."/>
            <person name="Ivanova N."/>
            <person name="Mavromatis K."/>
            <person name="Mikhailova N."/>
            <person name="Pati A."/>
            <person name="Tapia R."/>
            <person name="Han C."/>
            <person name="Goodwin L."/>
            <person name="Chen A."/>
            <person name="Palaniappan K."/>
            <person name="Hauser L."/>
            <person name="Brambilla E.M."/>
            <person name="Rohde M."/>
            <person name="Goker M."/>
            <person name="Detter J.C."/>
            <person name="Woyke T."/>
            <person name="Bristow J."/>
            <person name="Eisen J.A."/>
            <person name="Markowitz V."/>
            <person name="Hugenholtz P."/>
            <person name="Kyrpides N.C."/>
            <person name="Klenk H.P."/>
            <person name="Lapidus A."/>
        </authorList>
    </citation>
    <scope>NUCLEOTIDE SEQUENCE</scope>
    <source>
        <strain evidence="10 11">DSM 18011</strain>
    </source>
</reference>
<gene>
    <name evidence="10" type="ORF">Bcop_0644</name>
</gene>
<feature type="transmembrane region" description="Helical" evidence="7">
    <location>
        <begin position="113"/>
        <end position="143"/>
    </location>
</feature>
<comment type="subcellular location">
    <subcellularLocation>
        <location evidence="1">Cell membrane</location>
        <topology evidence="1">Multi-pass membrane protein</topology>
    </subcellularLocation>
</comment>
<dbReference type="InterPro" id="IPR023408">
    <property type="entry name" value="MscS_beta-dom_sf"/>
</dbReference>